<dbReference type="Pfam" id="PF00347">
    <property type="entry name" value="Ribosomal_L6"/>
    <property type="match status" value="1"/>
</dbReference>
<dbReference type="Gene3D" id="3.90.930.12">
    <property type="entry name" value="Ribosomal protein L6, alpha-beta domain"/>
    <property type="match status" value="2"/>
</dbReference>
<comment type="similarity">
    <text evidence="1">Belongs to the universal ribosomal protein uL6 family.</text>
</comment>
<dbReference type="RefSeq" id="XP_069211049.1">
    <property type="nucleotide sequence ID" value="XM_069350663.1"/>
</dbReference>
<feature type="domain" description="Large ribosomal subunit protein uL6 alpha-beta" evidence="4">
    <location>
        <begin position="177"/>
        <end position="237"/>
    </location>
</feature>
<proteinExistence type="inferred from homology"/>
<dbReference type="InterPro" id="IPR020040">
    <property type="entry name" value="Ribosomal_uL6_a/b-dom"/>
</dbReference>
<organism evidence="5 6">
    <name type="scientific">Vanrija albida</name>
    <dbReference type="NCBI Taxonomy" id="181172"/>
    <lineage>
        <taxon>Eukaryota</taxon>
        <taxon>Fungi</taxon>
        <taxon>Dikarya</taxon>
        <taxon>Basidiomycota</taxon>
        <taxon>Agaricomycotina</taxon>
        <taxon>Tremellomycetes</taxon>
        <taxon>Trichosporonales</taxon>
        <taxon>Trichosporonaceae</taxon>
        <taxon>Vanrija</taxon>
    </lineage>
</organism>
<keyword evidence="6" id="KW-1185">Reference proteome</keyword>
<dbReference type="GO" id="GO:0005840">
    <property type="term" value="C:ribosome"/>
    <property type="evidence" value="ECO:0007669"/>
    <property type="project" value="UniProtKB-KW"/>
</dbReference>
<keyword evidence="3" id="KW-0687">Ribonucleoprotein</keyword>
<evidence type="ECO:0000256" key="2">
    <source>
        <dbReference type="ARBA" id="ARBA00022980"/>
    </source>
</evidence>
<dbReference type="EMBL" id="JBBXJM010000002">
    <property type="protein sequence ID" value="KAL1411105.1"/>
    <property type="molecule type" value="Genomic_DNA"/>
</dbReference>
<name>A0ABR3Q8P1_9TREE</name>
<keyword evidence="2 5" id="KW-0689">Ribosomal protein</keyword>
<dbReference type="PANTHER" id="PTHR11655:SF14">
    <property type="entry name" value="LARGE RIBOSOMAL SUBUNIT PROTEIN UL6M"/>
    <property type="match status" value="1"/>
</dbReference>
<dbReference type="PANTHER" id="PTHR11655">
    <property type="entry name" value="60S/50S RIBOSOMAL PROTEIN L6/L9"/>
    <property type="match status" value="1"/>
</dbReference>
<dbReference type="Proteomes" id="UP001565368">
    <property type="component" value="Unassembled WGS sequence"/>
</dbReference>
<evidence type="ECO:0000313" key="5">
    <source>
        <dbReference type="EMBL" id="KAL1411105.1"/>
    </source>
</evidence>
<evidence type="ECO:0000256" key="3">
    <source>
        <dbReference type="ARBA" id="ARBA00023274"/>
    </source>
</evidence>
<dbReference type="InterPro" id="IPR036789">
    <property type="entry name" value="Ribosomal_uL6-like_a/b-dom_sf"/>
</dbReference>
<dbReference type="GeneID" id="95983098"/>
<accession>A0ABR3Q8P1</accession>
<reference evidence="5 6" key="1">
    <citation type="submission" date="2023-08" db="EMBL/GenBank/DDBJ databases">
        <title>Annotated Genome Sequence of Vanrija albida AlHP1.</title>
        <authorList>
            <person name="Herzog R."/>
        </authorList>
    </citation>
    <scope>NUCLEOTIDE SEQUENCE [LARGE SCALE GENOMIC DNA]</scope>
    <source>
        <strain evidence="5 6">AlHP1</strain>
    </source>
</reference>
<dbReference type="SUPFAM" id="SSF56053">
    <property type="entry name" value="Ribosomal protein L6"/>
    <property type="match status" value="2"/>
</dbReference>
<comment type="caution">
    <text evidence="5">The sequence shown here is derived from an EMBL/GenBank/DDBJ whole genome shotgun (WGS) entry which is preliminary data.</text>
</comment>
<evidence type="ECO:0000256" key="1">
    <source>
        <dbReference type="ARBA" id="ARBA00009356"/>
    </source>
</evidence>
<gene>
    <name evidence="5" type="primary">MRPL6</name>
    <name evidence="5" type="ORF">Q8F55_002055</name>
</gene>
<sequence length="252" mass="27265">MSSSRAGLALLPLRRALHTTPAARSHIGSAPVPVPPNVQLSFPALSIDPNTPRGLEAAQRLITITGPLGSHVLPIEPQVIIQPAAEKGGPVSVAVHDPTQKSHKSLWGLTRSLLHNAITGVSAGYKVELRLVGVGYRAAVEPIPKVFRDIQASIPRAVRPSKPGAPPYVLPELPTDRLNLKLGYAHPVLIDIPKVIKVEVPQPTRIVLSGTDKQKLGLFAAKIRRWRKPEPYRGKGIFVGDETIKLKEIKKK</sequence>
<evidence type="ECO:0000259" key="4">
    <source>
        <dbReference type="Pfam" id="PF00347"/>
    </source>
</evidence>
<evidence type="ECO:0000313" key="6">
    <source>
        <dbReference type="Proteomes" id="UP001565368"/>
    </source>
</evidence>
<protein>
    <submittedName>
        <fullName evidence="5">54S ribosomal protein L6 mitochondrial</fullName>
    </submittedName>
</protein>
<dbReference type="InterPro" id="IPR000702">
    <property type="entry name" value="Ribosomal_uL6-like"/>
</dbReference>